<evidence type="ECO:0000256" key="7">
    <source>
        <dbReference type="RuleBase" id="RU363032"/>
    </source>
</evidence>
<keyword evidence="2 7" id="KW-0813">Transport</keyword>
<feature type="transmembrane region" description="Helical" evidence="7">
    <location>
        <begin position="70"/>
        <end position="99"/>
    </location>
</feature>
<evidence type="ECO:0000256" key="6">
    <source>
        <dbReference type="ARBA" id="ARBA00023136"/>
    </source>
</evidence>
<evidence type="ECO:0000256" key="1">
    <source>
        <dbReference type="ARBA" id="ARBA00004651"/>
    </source>
</evidence>
<dbReference type="STRING" id="1027249.SAMN05216179_3581"/>
<keyword evidence="5 7" id="KW-1133">Transmembrane helix</keyword>
<organism evidence="9 10">
    <name type="scientific">Gracilibacillus kekensis</name>
    <dbReference type="NCBI Taxonomy" id="1027249"/>
    <lineage>
        <taxon>Bacteria</taxon>
        <taxon>Bacillati</taxon>
        <taxon>Bacillota</taxon>
        <taxon>Bacilli</taxon>
        <taxon>Bacillales</taxon>
        <taxon>Bacillaceae</taxon>
        <taxon>Gracilibacillus</taxon>
    </lineage>
</organism>
<dbReference type="SUPFAM" id="SSF161098">
    <property type="entry name" value="MetI-like"/>
    <property type="match status" value="1"/>
</dbReference>
<evidence type="ECO:0000256" key="4">
    <source>
        <dbReference type="ARBA" id="ARBA00022692"/>
    </source>
</evidence>
<proteinExistence type="inferred from homology"/>
<feature type="transmembrane region" description="Helical" evidence="7">
    <location>
        <begin position="145"/>
        <end position="163"/>
    </location>
</feature>
<protein>
    <submittedName>
        <fullName evidence="9">Aldotetraouronic acid ABC transporter membrane protein 1 /aldotetraouronic acid ABC transporter membrane protein 2</fullName>
    </submittedName>
</protein>
<dbReference type="InterPro" id="IPR035906">
    <property type="entry name" value="MetI-like_sf"/>
</dbReference>
<evidence type="ECO:0000259" key="8">
    <source>
        <dbReference type="PROSITE" id="PS50928"/>
    </source>
</evidence>
<dbReference type="AlphaFoldDB" id="A0A1M7QTK0"/>
<keyword evidence="6 7" id="KW-0472">Membrane</keyword>
<keyword evidence="10" id="KW-1185">Reference proteome</keyword>
<dbReference type="CDD" id="cd06261">
    <property type="entry name" value="TM_PBP2"/>
    <property type="match status" value="1"/>
</dbReference>
<feature type="domain" description="ABC transmembrane type-1" evidence="8">
    <location>
        <begin position="70"/>
        <end position="274"/>
    </location>
</feature>
<dbReference type="GO" id="GO:0005886">
    <property type="term" value="C:plasma membrane"/>
    <property type="evidence" value="ECO:0007669"/>
    <property type="project" value="UniProtKB-SubCell"/>
</dbReference>
<keyword evidence="4 7" id="KW-0812">Transmembrane</keyword>
<keyword evidence="3" id="KW-1003">Cell membrane</keyword>
<dbReference type="Proteomes" id="UP000184184">
    <property type="component" value="Unassembled WGS sequence"/>
</dbReference>
<dbReference type="RefSeq" id="WP_073203178.1">
    <property type="nucleotide sequence ID" value="NZ_FRCZ01000009.1"/>
</dbReference>
<accession>A0A1M7QTK0</accession>
<dbReference type="InterPro" id="IPR000515">
    <property type="entry name" value="MetI-like"/>
</dbReference>
<name>A0A1M7QTK0_9BACI</name>
<evidence type="ECO:0000313" key="10">
    <source>
        <dbReference type="Proteomes" id="UP000184184"/>
    </source>
</evidence>
<evidence type="ECO:0000256" key="5">
    <source>
        <dbReference type="ARBA" id="ARBA00022989"/>
    </source>
</evidence>
<dbReference type="Pfam" id="PF00528">
    <property type="entry name" value="BPD_transp_1"/>
    <property type="match status" value="1"/>
</dbReference>
<dbReference type="PROSITE" id="PS50928">
    <property type="entry name" value="ABC_TM1"/>
    <property type="match status" value="1"/>
</dbReference>
<dbReference type="OrthoDB" id="9810086at2"/>
<sequence length="292" mass="32822">MYYKNRGYKIFNVFNYVFLSLLAILCLIPLIHVLAVSFSGSAAAAAGFVGLWPVNFTIDAYTETLGNEKFVNSIFVSIQRTILGTVIPMLMTMLIAYPLSKSNDIIKGRAMITWFFVFTMLFSGGIIPNYILILELGLMNSMWSLILPHTISAFHIVLLLNFFRSIPKEIEEAAIMDGAGHIKTLFKIYLPLSMPAIATLSLFMMVFHWNSWFDGLIYMSSSSNYPLATFLQTVIVQQDFSQLNLSPEEMANISERTVKSAQIFIGALPILLVYPFLQKYFVKGIVLGGVKE</sequence>
<feature type="transmembrane region" description="Helical" evidence="7">
    <location>
        <begin position="184"/>
        <end position="209"/>
    </location>
</feature>
<dbReference type="PANTHER" id="PTHR43744:SF9">
    <property type="entry name" value="POLYGALACTURONAN_RHAMNOGALACTURONAN TRANSPORT SYSTEM PERMEASE PROTEIN YTCP"/>
    <property type="match status" value="1"/>
</dbReference>
<evidence type="ECO:0000313" key="9">
    <source>
        <dbReference type="EMBL" id="SHN35067.1"/>
    </source>
</evidence>
<gene>
    <name evidence="9" type="ORF">SAMN05216179_3581</name>
</gene>
<feature type="transmembrane region" description="Helical" evidence="7">
    <location>
        <begin position="111"/>
        <end position="133"/>
    </location>
</feature>
<feature type="transmembrane region" description="Helical" evidence="7">
    <location>
        <begin position="260"/>
        <end position="277"/>
    </location>
</feature>
<evidence type="ECO:0000256" key="2">
    <source>
        <dbReference type="ARBA" id="ARBA00022448"/>
    </source>
</evidence>
<evidence type="ECO:0000256" key="3">
    <source>
        <dbReference type="ARBA" id="ARBA00022475"/>
    </source>
</evidence>
<reference evidence="9 10" key="1">
    <citation type="submission" date="2016-11" db="EMBL/GenBank/DDBJ databases">
        <authorList>
            <person name="Jaros S."/>
            <person name="Januszkiewicz K."/>
            <person name="Wedrychowicz H."/>
        </authorList>
    </citation>
    <scope>NUCLEOTIDE SEQUENCE [LARGE SCALE GENOMIC DNA]</scope>
    <source>
        <strain evidence="9 10">CGMCC 1.10681</strain>
    </source>
</reference>
<dbReference type="EMBL" id="FRCZ01000009">
    <property type="protein sequence ID" value="SHN35067.1"/>
    <property type="molecule type" value="Genomic_DNA"/>
</dbReference>
<dbReference type="GO" id="GO:0055085">
    <property type="term" value="P:transmembrane transport"/>
    <property type="evidence" value="ECO:0007669"/>
    <property type="project" value="InterPro"/>
</dbReference>
<comment type="similarity">
    <text evidence="7">Belongs to the binding-protein-dependent transport system permease family.</text>
</comment>
<dbReference type="PANTHER" id="PTHR43744">
    <property type="entry name" value="ABC TRANSPORTER PERMEASE PROTEIN MG189-RELATED-RELATED"/>
    <property type="match status" value="1"/>
</dbReference>
<dbReference type="Gene3D" id="1.10.3720.10">
    <property type="entry name" value="MetI-like"/>
    <property type="match status" value="1"/>
</dbReference>
<comment type="subcellular location">
    <subcellularLocation>
        <location evidence="1 7">Cell membrane</location>
        <topology evidence="1 7">Multi-pass membrane protein</topology>
    </subcellularLocation>
</comment>